<dbReference type="Proteomes" id="UP000258928">
    <property type="component" value="Unassembled WGS sequence"/>
</dbReference>
<dbReference type="RefSeq" id="WP_117268383.1">
    <property type="nucleotide sequence ID" value="NZ_CAJZZG010000019.1"/>
</dbReference>
<organism evidence="2 3">
    <name type="scientific">Klebsiella variicola</name>
    <dbReference type="NCBI Taxonomy" id="244366"/>
    <lineage>
        <taxon>Bacteria</taxon>
        <taxon>Pseudomonadati</taxon>
        <taxon>Pseudomonadota</taxon>
        <taxon>Gammaproteobacteria</taxon>
        <taxon>Enterobacterales</taxon>
        <taxon>Enterobacteriaceae</taxon>
        <taxon>Klebsiella/Raoultella group</taxon>
        <taxon>Klebsiella</taxon>
        <taxon>Klebsiella pneumoniae complex</taxon>
    </lineage>
</organism>
<feature type="chain" id="PRO_5044741266" description="Glycine zipper family protein" evidence="1">
    <location>
        <begin position="19"/>
        <end position="165"/>
    </location>
</feature>
<feature type="signal peptide" evidence="1">
    <location>
        <begin position="1"/>
        <end position="18"/>
    </location>
</feature>
<dbReference type="PROSITE" id="PS51257">
    <property type="entry name" value="PROKAR_LIPOPROTEIN"/>
    <property type="match status" value="1"/>
</dbReference>
<name>A0ABD7PDX1_KLEVA</name>
<evidence type="ECO:0000313" key="3">
    <source>
        <dbReference type="Proteomes" id="UP000258928"/>
    </source>
</evidence>
<proteinExistence type="predicted"/>
<reference evidence="2 3" key="1">
    <citation type="submission" date="2018-08" db="EMBL/GenBank/DDBJ databases">
        <authorList>
            <consortium name="Pathogen Informatics"/>
        </authorList>
    </citation>
    <scope>NUCLEOTIDE SEQUENCE [LARGE SCALE GENOMIC DNA]</scope>
    <source>
        <strain evidence="2 3">EuSCAPE_TR218</strain>
    </source>
</reference>
<gene>
    <name evidence="2" type="ORF">SAMEA3729809_05426</name>
</gene>
<dbReference type="EMBL" id="UKAS01000039">
    <property type="protein sequence ID" value="SXF99229.1"/>
    <property type="molecule type" value="Genomic_DNA"/>
</dbReference>
<comment type="caution">
    <text evidence="2">The sequence shown here is derived from an EMBL/GenBank/DDBJ whole genome shotgun (WGS) entry which is preliminary data.</text>
</comment>
<keyword evidence="1" id="KW-0732">Signal</keyword>
<protein>
    <recommendedName>
        <fullName evidence="4">Glycine zipper family protein</fullName>
    </recommendedName>
</protein>
<evidence type="ECO:0000256" key="1">
    <source>
        <dbReference type="SAM" id="SignalP"/>
    </source>
</evidence>
<evidence type="ECO:0008006" key="4">
    <source>
        <dbReference type="Google" id="ProtNLM"/>
    </source>
</evidence>
<accession>A0ABD7PDX1</accession>
<dbReference type="AlphaFoldDB" id="A0ABD7PDX1"/>
<evidence type="ECO:0000313" key="2">
    <source>
        <dbReference type="EMBL" id="SXF99229.1"/>
    </source>
</evidence>
<sequence length="165" mass="16307">MKKCVVLSMAILSAIALAGCVSPPRAPTVMVLPGSGKTYESFQHDDVICRNAASRAVGGEANNANNNGVATAAAGTAIGAAAGALIGSAGGPRGAAGGVAVGAASGLLVGSAIAGNNSGGARSSLQDQYNVTYVQCMYAKGNKIPQAYAWDEPENANDVPPDYHS</sequence>